<keyword evidence="11 17" id="KW-0067">ATP-binding</keyword>
<dbReference type="InterPro" id="IPR017441">
    <property type="entry name" value="Protein_kinase_ATP_BS"/>
</dbReference>
<evidence type="ECO:0000256" key="7">
    <source>
        <dbReference type="ARBA" id="ARBA00022692"/>
    </source>
</evidence>
<sequence>MAARSCLHLLITLAVAAAAATGVLQAGRAQPDSNGFISIDCGLSGTASYVDNATKLSYSPDAAFTDAGTNNNISPEYLLPSGSRVFDNVRSFPGAAAPRSCYTLRSLVPGLKYLVRASFKYGNYDGLRRLPVFDLYVGVNFWTTVNITDAAVAQGLEAIVVVPGDSLQVCLVNTGGGTPFISGLDVRPLKNSLYPQANETQGLDLVARMNFGPADTYIRYPDDPHDRAWKPWIDPMIYAEITTTKMVQSVEEDVYEAPSAVMQTAITPHNASGSIQLRWEVKPNTNYPSPGCMFIMHFSELQLLQENTIRTFNISINNKIIGNITPDYLYADASLNNEPLRGSIQYNITLHATANSTMPPIINALEVFSIISTTTVPTNAKDVSAITTIKKQYEVKENWMGDPCVPKTMAWDWLTCGYAVSSPPTITGVNLSYNNLTGSIPEALSLLSSLTVLDLSGNQLSGSIPSELLKRAQDKSLQLRYENNPGLCINGTCPSPEGDPKLAIYISVPVVAVTVILVFVLFCLLRRKKKGSVNNTVNPHNELITHSYGSDSYGHGSMQLENRRFTYKDLQKITNNFEQVLGKGGFGYVYYGILEEGSQVAVKLRSQSSNQGVKEFLGEAQILTRIHHKNLVSMIGYCMDGDYMALVYEYMSEGTLEEHIAGRDHNKRNLTWIERLRIAHESAQGLEYLHKGCSPPLIHRDVKATNILLNLKLEAKIADFGLSKAFNRDSDTHVSASILAGTPGYIDPEYHATMMPTAKSDVYGFGVVLLELVTGKNPILRTPEPISLIHWVQQRLQCGNIEGVVDTRMHGVYDINSVWKVAEIALKCTAQASTQRPTMTDVVVQLQECLDLEYGHASSVPELSIDHVSKTRTILEMDHLERLQLSTVVEKMAARSCLHLLIILAAGVLQAARAQPDSNGFISIDCGLSGTAGYVDNATKLSYSPDAAFTDAGTNNNISVEYFSPANSRIFDNVRSFPSGAAPRSCYTLSSLVAGLKYLVRANFMYGNYDGLRRPPVFDLYAGVNFWRTVNITDAAASITAEAIIVVPEDSMQVCLLNTGAGTPFISGLDLRPLKNSLYPQANATQGLVMVDRVNYGPTDTFIRYPDDPRDRGWRPLIDTTRYVEVSTTKTVQNVAKDLFEAPSAVMQTAITPRNASDSIEVYWTADPSAASAGDPPPGYIAIMHFSELQLVQGNAVRAFNISLNDEWLDRMMPDYLYADADYSTVPFRGSNRYNLTFRATANSTLPPIINALEIFSVIPTTNVPTYAKDVSGITAIKKQYEVKQNWMGDPCVPKTLAWDWLTCSYAISSSPTITGVYENNLDLCINDTCPSPNGKPKLAIYISVPVVAVTVILVRKTKGSVNNIVNPHSEPTSHSHGSDSYGHGSIQLENRRFTYKDLQMITNNFEQVLGKGGFGYVYYGILEEGTQVAVKLRSQSSNQGVKEFLREAQILTRIHHKNLVSMIGYCKDGEYMALVYEYMSEGTLEEHIAGRDRNKRNLTWTERLRIALESAQGLEYLHKGCSPPLIHRDVKATNILLNMKLEAKIADFGLSKAFNHDSDTHVSTSILVGTPGYIDPEYHATMMPTTKSDVYGFGMVLLELVTGKSPILRTPEPISLIHWAQQRLQCGNIDAVVDARMHGVYDVNSVWKVTEIALKCTAQASAHRPMMTDVVAKLQECLDLEHGRAGSVSELSVDHVSKTNTIFEMGHLEKIPLPTMSSSPSTR</sequence>
<dbReference type="SUPFAM" id="SSF52058">
    <property type="entry name" value="L domain-like"/>
    <property type="match status" value="1"/>
</dbReference>
<dbReference type="InterPro" id="IPR024788">
    <property type="entry name" value="Malectin-like_Carb-bd_dom"/>
</dbReference>
<keyword evidence="4" id="KW-0597">Phosphoprotein</keyword>
<dbReference type="InterPro" id="IPR001245">
    <property type="entry name" value="Ser-Thr/Tyr_kinase_cat_dom"/>
</dbReference>
<evidence type="ECO:0000313" key="23">
    <source>
        <dbReference type="Proteomes" id="UP000006591"/>
    </source>
</evidence>
<dbReference type="PANTHER" id="PTHR45631">
    <property type="entry name" value="OS07G0107800 PROTEIN-RELATED"/>
    <property type="match status" value="1"/>
</dbReference>
<feature type="transmembrane region" description="Helical" evidence="19">
    <location>
        <begin position="892"/>
        <end position="912"/>
    </location>
</feature>
<evidence type="ECO:0000313" key="22">
    <source>
        <dbReference type="EnsemblPlants" id="ONIVA09G03080.1"/>
    </source>
</evidence>
<dbReference type="CDD" id="cd14066">
    <property type="entry name" value="STKc_IRAK"/>
    <property type="match status" value="2"/>
</dbReference>
<accession>A0A0E0IH35</accession>
<evidence type="ECO:0000256" key="13">
    <source>
        <dbReference type="ARBA" id="ARBA00023136"/>
    </source>
</evidence>
<reference evidence="22" key="2">
    <citation type="submission" date="2018-04" db="EMBL/GenBank/DDBJ databases">
        <title>OnivRS2 (Oryza nivara Reference Sequence Version 2).</title>
        <authorList>
            <person name="Zhang J."/>
            <person name="Kudrna D."/>
            <person name="Lee S."/>
            <person name="Talag J."/>
            <person name="Rajasekar S."/>
            <person name="Welchert J."/>
            <person name="Hsing Y.-I."/>
            <person name="Wing R.A."/>
        </authorList>
    </citation>
    <scope>NUCLEOTIDE SEQUENCE [LARGE SCALE GENOMIC DNA]</scope>
    <source>
        <strain evidence="22">SL10</strain>
    </source>
</reference>
<evidence type="ECO:0000256" key="11">
    <source>
        <dbReference type="ARBA" id="ARBA00022840"/>
    </source>
</evidence>
<dbReference type="OMA" id="AYDREWV"/>
<dbReference type="Proteomes" id="UP000006591">
    <property type="component" value="Chromosome 9"/>
</dbReference>
<dbReference type="GO" id="GO:0005524">
    <property type="term" value="F:ATP binding"/>
    <property type="evidence" value="ECO:0007669"/>
    <property type="project" value="UniProtKB-UniRule"/>
</dbReference>
<name>A0A0E0IH35_ORYNI</name>
<comment type="catalytic activity">
    <reaction evidence="16">
        <text>L-seryl-[protein] + ATP = O-phospho-L-seryl-[protein] + ADP + H(+)</text>
        <dbReference type="Rhea" id="RHEA:17989"/>
        <dbReference type="Rhea" id="RHEA-COMP:9863"/>
        <dbReference type="Rhea" id="RHEA-COMP:11604"/>
        <dbReference type="ChEBI" id="CHEBI:15378"/>
        <dbReference type="ChEBI" id="CHEBI:29999"/>
        <dbReference type="ChEBI" id="CHEBI:30616"/>
        <dbReference type="ChEBI" id="CHEBI:83421"/>
        <dbReference type="ChEBI" id="CHEBI:456216"/>
        <dbReference type="EC" id="2.7.11.1"/>
    </reaction>
</comment>
<keyword evidence="10" id="KW-0418">Kinase</keyword>
<feature type="domain" description="Protein kinase" evidence="21">
    <location>
        <begin position="575"/>
        <end position="850"/>
    </location>
</feature>
<evidence type="ECO:0000256" key="9">
    <source>
        <dbReference type="ARBA" id="ARBA00022741"/>
    </source>
</evidence>
<dbReference type="Pfam" id="PF00560">
    <property type="entry name" value="LRR_1"/>
    <property type="match status" value="2"/>
</dbReference>
<feature type="binding site" evidence="17">
    <location>
        <position position="603"/>
    </location>
    <ligand>
        <name>ATP</name>
        <dbReference type="ChEBI" id="CHEBI:30616"/>
    </ligand>
</feature>
<dbReference type="PROSITE" id="PS51450">
    <property type="entry name" value="LRR"/>
    <property type="match status" value="1"/>
</dbReference>
<dbReference type="SMART" id="SM00220">
    <property type="entry name" value="S_TKc"/>
    <property type="match status" value="2"/>
</dbReference>
<dbReference type="InterPro" id="IPR011009">
    <property type="entry name" value="Kinase-like_dom_sf"/>
</dbReference>
<comment type="catalytic activity">
    <reaction evidence="15">
        <text>L-threonyl-[protein] + ATP = O-phospho-L-threonyl-[protein] + ADP + H(+)</text>
        <dbReference type="Rhea" id="RHEA:46608"/>
        <dbReference type="Rhea" id="RHEA-COMP:11060"/>
        <dbReference type="Rhea" id="RHEA-COMP:11605"/>
        <dbReference type="ChEBI" id="CHEBI:15378"/>
        <dbReference type="ChEBI" id="CHEBI:30013"/>
        <dbReference type="ChEBI" id="CHEBI:30616"/>
        <dbReference type="ChEBI" id="CHEBI:61977"/>
        <dbReference type="ChEBI" id="CHEBI:456216"/>
        <dbReference type="EC" id="2.7.11.1"/>
    </reaction>
</comment>
<keyword evidence="23" id="KW-1185">Reference proteome</keyword>
<keyword evidence="8" id="KW-0677">Repeat</keyword>
<feature type="chain" id="PRO_5002362912" description="non-specific serine/threonine protein kinase" evidence="20">
    <location>
        <begin position="19"/>
        <end position="1724"/>
    </location>
</feature>
<dbReference type="GO" id="GO:0004674">
    <property type="term" value="F:protein serine/threonine kinase activity"/>
    <property type="evidence" value="ECO:0007669"/>
    <property type="project" value="UniProtKB-KW"/>
</dbReference>
<evidence type="ECO:0000256" key="12">
    <source>
        <dbReference type="ARBA" id="ARBA00022989"/>
    </source>
</evidence>
<dbReference type="STRING" id="4536.A0A0E0IH35"/>
<evidence type="ECO:0000256" key="17">
    <source>
        <dbReference type="PROSITE-ProRule" id="PRU10141"/>
    </source>
</evidence>
<feature type="transmembrane region" description="Helical" evidence="19">
    <location>
        <begin position="502"/>
        <end position="525"/>
    </location>
</feature>
<evidence type="ECO:0000256" key="20">
    <source>
        <dbReference type="SAM" id="SignalP"/>
    </source>
</evidence>
<dbReference type="HOGENOM" id="CLU_000288_41_4_1"/>
<dbReference type="Pfam" id="PF07714">
    <property type="entry name" value="PK_Tyr_Ser-Thr"/>
    <property type="match status" value="2"/>
</dbReference>
<dbReference type="InterPro" id="IPR001611">
    <property type="entry name" value="Leu-rich_rpt"/>
</dbReference>
<dbReference type="InterPro" id="IPR032675">
    <property type="entry name" value="LRR_dom_sf"/>
</dbReference>
<dbReference type="PANTHER" id="PTHR45631:SF114">
    <property type="entry name" value="OS05G0525800 PROTEIN"/>
    <property type="match status" value="1"/>
</dbReference>
<reference evidence="22" key="1">
    <citation type="submission" date="2015-04" db="UniProtKB">
        <authorList>
            <consortium name="EnsemblPlants"/>
        </authorList>
    </citation>
    <scope>IDENTIFICATION</scope>
    <source>
        <strain evidence="22">SL10</strain>
    </source>
</reference>
<evidence type="ECO:0000259" key="21">
    <source>
        <dbReference type="PROSITE" id="PS50011"/>
    </source>
</evidence>
<dbReference type="PROSITE" id="PS00107">
    <property type="entry name" value="PROTEIN_KINASE_ATP"/>
    <property type="match status" value="2"/>
</dbReference>
<dbReference type="FunFam" id="3.30.200.20:FF:000394">
    <property type="entry name" value="Leucine-rich repeat receptor-like protein kinase"/>
    <property type="match status" value="2"/>
</dbReference>
<organism evidence="22">
    <name type="scientific">Oryza nivara</name>
    <name type="common">Indian wild rice</name>
    <name type="synonym">Oryza sativa f. spontanea</name>
    <dbReference type="NCBI Taxonomy" id="4536"/>
    <lineage>
        <taxon>Eukaryota</taxon>
        <taxon>Viridiplantae</taxon>
        <taxon>Streptophyta</taxon>
        <taxon>Embryophyta</taxon>
        <taxon>Tracheophyta</taxon>
        <taxon>Spermatophyta</taxon>
        <taxon>Magnoliopsida</taxon>
        <taxon>Liliopsida</taxon>
        <taxon>Poales</taxon>
        <taxon>Poaceae</taxon>
        <taxon>BOP clade</taxon>
        <taxon>Oryzoideae</taxon>
        <taxon>Oryzeae</taxon>
        <taxon>Oryzinae</taxon>
        <taxon>Oryza</taxon>
    </lineage>
</organism>
<keyword evidence="7 19" id="KW-0812">Transmembrane</keyword>
<dbReference type="InterPro" id="IPR000719">
    <property type="entry name" value="Prot_kinase_dom"/>
</dbReference>
<dbReference type="FunFam" id="1.10.510.10:FF:000146">
    <property type="entry name" value="LRR receptor-like serine/threonine-protein kinase IOS1"/>
    <property type="match status" value="2"/>
</dbReference>
<dbReference type="InterPro" id="IPR008271">
    <property type="entry name" value="Ser/Thr_kinase_AS"/>
</dbReference>
<dbReference type="eggNOG" id="KOG1187">
    <property type="taxonomic scope" value="Eukaryota"/>
</dbReference>
<feature type="signal peptide" evidence="20">
    <location>
        <begin position="1"/>
        <end position="18"/>
    </location>
</feature>
<evidence type="ECO:0000256" key="14">
    <source>
        <dbReference type="ARBA" id="ARBA00023170"/>
    </source>
</evidence>
<feature type="domain" description="Protein kinase" evidence="21">
    <location>
        <begin position="1404"/>
        <end position="1679"/>
    </location>
</feature>
<evidence type="ECO:0000256" key="15">
    <source>
        <dbReference type="ARBA" id="ARBA00047899"/>
    </source>
</evidence>
<feature type="binding site" evidence="17">
    <location>
        <position position="1432"/>
    </location>
    <ligand>
        <name>ATP</name>
        <dbReference type="ChEBI" id="CHEBI:30616"/>
    </ligand>
</feature>
<evidence type="ECO:0000256" key="8">
    <source>
        <dbReference type="ARBA" id="ARBA00022737"/>
    </source>
</evidence>
<keyword evidence="6" id="KW-0808">Transferase</keyword>
<evidence type="ECO:0000256" key="4">
    <source>
        <dbReference type="ARBA" id="ARBA00022553"/>
    </source>
</evidence>
<dbReference type="Gene3D" id="1.10.510.10">
    <property type="entry name" value="Transferase(Phosphotransferase) domain 1"/>
    <property type="match status" value="2"/>
</dbReference>
<evidence type="ECO:0000256" key="1">
    <source>
        <dbReference type="ARBA" id="ARBA00004162"/>
    </source>
</evidence>
<evidence type="ECO:0000256" key="2">
    <source>
        <dbReference type="ARBA" id="ARBA00012513"/>
    </source>
</evidence>
<dbReference type="Pfam" id="PF12819">
    <property type="entry name" value="Malectin_like"/>
    <property type="match status" value="2"/>
</dbReference>
<dbReference type="EnsemblPlants" id="ONIVA09G03080.1">
    <property type="protein sequence ID" value="ONIVA09G03080.1"/>
    <property type="gene ID" value="ONIVA09G03080"/>
</dbReference>
<evidence type="ECO:0000256" key="3">
    <source>
        <dbReference type="ARBA" id="ARBA00022527"/>
    </source>
</evidence>
<dbReference type="SUPFAM" id="SSF56112">
    <property type="entry name" value="Protein kinase-like (PK-like)"/>
    <property type="match status" value="2"/>
</dbReference>
<evidence type="ECO:0000256" key="5">
    <source>
        <dbReference type="ARBA" id="ARBA00022614"/>
    </source>
</evidence>
<keyword evidence="14" id="KW-0675">Receptor</keyword>
<keyword evidence="9 17" id="KW-0547">Nucleotide-binding</keyword>
<dbReference type="Gramene" id="ONIVA09G03080.1">
    <property type="protein sequence ID" value="ONIVA09G03080.1"/>
    <property type="gene ID" value="ONIVA09G03080"/>
</dbReference>
<evidence type="ECO:0000256" key="6">
    <source>
        <dbReference type="ARBA" id="ARBA00022679"/>
    </source>
</evidence>
<evidence type="ECO:0000256" key="18">
    <source>
        <dbReference type="SAM" id="MobiDB-lite"/>
    </source>
</evidence>
<keyword evidence="5" id="KW-0433">Leucine-rich repeat</keyword>
<dbReference type="Gene3D" id="3.80.10.10">
    <property type="entry name" value="Ribonuclease Inhibitor"/>
    <property type="match status" value="1"/>
</dbReference>
<dbReference type="Gene3D" id="3.30.200.20">
    <property type="entry name" value="Phosphorylase Kinase, domain 1"/>
    <property type="match status" value="2"/>
</dbReference>
<keyword evidence="13 19" id="KW-0472">Membrane</keyword>
<keyword evidence="12 19" id="KW-1133">Transmembrane helix</keyword>
<proteinExistence type="predicted"/>
<dbReference type="PROSITE" id="PS50011">
    <property type="entry name" value="PROTEIN_KINASE_DOM"/>
    <property type="match status" value="2"/>
</dbReference>
<keyword evidence="20" id="KW-0732">Signal</keyword>
<comment type="subcellular location">
    <subcellularLocation>
        <location evidence="1">Cell membrane</location>
        <topology evidence="1">Single-pass membrane protein</topology>
    </subcellularLocation>
</comment>
<evidence type="ECO:0000256" key="19">
    <source>
        <dbReference type="SAM" id="Phobius"/>
    </source>
</evidence>
<dbReference type="PROSITE" id="PS00108">
    <property type="entry name" value="PROTEIN_KINASE_ST"/>
    <property type="match status" value="2"/>
</dbReference>
<evidence type="ECO:0000256" key="16">
    <source>
        <dbReference type="ARBA" id="ARBA00048679"/>
    </source>
</evidence>
<feature type="region of interest" description="Disordered" evidence="18">
    <location>
        <begin position="1364"/>
        <end position="1383"/>
    </location>
</feature>
<protein>
    <recommendedName>
        <fullName evidence="2">non-specific serine/threonine protein kinase</fullName>
        <ecNumber evidence="2">2.7.11.1</ecNumber>
    </recommendedName>
</protein>
<evidence type="ECO:0000256" key="10">
    <source>
        <dbReference type="ARBA" id="ARBA00022777"/>
    </source>
</evidence>
<dbReference type="GO" id="GO:0005886">
    <property type="term" value="C:plasma membrane"/>
    <property type="evidence" value="ECO:0007669"/>
    <property type="project" value="UniProtKB-SubCell"/>
</dbReference>
<keyword evidence="3" id="KW-0723">Serine/threonine-protein kinase</keyword>
<dbReference type="EC" id="2.7.11.1" evidence="2"/>